<dbReference type="STRING" id="1177179.A11A3_13845"/>
<gene>
    <name evidence="9" type="ORF">A11A3_13845</name>
</gene>
<evidence type="ECO:0000256" key="4">
    <source>
        <dbReference type="ARBA" id="ARBA00023002"/>
    </source>
</evidence>
<name>L0WCI9_9GAMM</name>
<dbReference type="GO" id="GO:0008442">
    <property type="term" value="F:3-hydroxyisobutyrate dehydrogenase activity"/>
    <property type="evidence" value="ECO:0007669"/>
    <property type="project" value="InterPro"/>
</dbReference>
<dbReference type="InterPro" id="IPR029154">
    <property type="entry name" value="HIBADH-like_NADP-bd"/>
</dbReference>
<keyword evidence="5" id="KW-0520">NAD</keyword>
<evidence type="ECO:0000256" key="1">
    <source>
        <dbReference type="ARBA" id="ARBA00005023"/>
    </source>
</evidence>
<dbReference type="InterPro" id="IPR013328">
    <property type="entry name" value="6PGD_dom2"/>
</dbReference>
<dbReference type="GO" id="GO:0009083">
    <property type="term" value="P:branched-chain amino acid catabolic process"/>
    <property type="evidence" value="ECO:0007669"/>
    <property type="project" value="UniProtKB-KW"/>
</dbReference>
<dbReference type="PIRSF" id="PIRSF000103">
    <property type="entry name" value="HIBADH"/>
    <property type="match status" value="1"/>
</dbReference>
<dbReference type="GO" id="GO:0050661">
    <property type="term" value="F:NADP binding"/>
    <property type="evidence" value="ECO:0007669"/>
    <property type="project" value="InterPro"/>
</dbReference>
<dbReference type="InterPro" id="IPR015815">
    <property type="entry name" value="HIBADH-related"/>
</dbReference>
<feature type="domain" description="3-hydroxyisobutyrate dehydrogenase-like NAD-binding" evidence="8">
    <location>
        <begin position="164"/>
        <end position="287"/>
    </location>
</feature>
<dbReference type="FunFam" id="1.10.1040.10:FF:000006">
    <property type="entry name" value="3-hydroxyisobutyrate dehydrogenase"/>
    <property type="match status" value="1"/>
</dbReference>
<comment type="similarity">
    <text evidence="2">Belongs to the HIBADH-related family.</text>
</comment>
<evidence type="ECO:0000313" key="9">
    <source>
        <dbReference type="EMBL" id="EKF73440.1"/>
    </source>
</evidence>
<evidence type="ECO:0000259" key="8">
    <source>
        <dbReference type="Pfam" id="PF14833"/>
    </source>
</evidence>
<organism evidence="9 10">
    <name type="scientific">Alcanivorax hongdengensis A-11-3</name>
    <dbReference type="NCBI Taxonomy" id="1177179"/>
    <lineage>
        <taxon>Bacteria</taxon>
        <taxon>Pseudomonadati</taxon>
        <taxon>Pseudomonadota</taxon>
        <taxon>Gammaproteobacteria</taxon>
        <taxon>Oceanospirillales</taxon>
        <taxon>Alcanivoracaceae</taxon>
        <taxon>Alcanivorax</taxon>
    </lineage>
</organism>
<dbReference type="Gene3D" id="1.10.1040.10">
    <property type="entry name" value="N-(1-d-carboxylethyl)-l-norvaline Dehydrogenase, domain 2"/>
    <property type="match status" value="1"/>
</dbReference>
<dbReference type="InterPro" id="IPR011548">
    <property type="entry name" value="HIBADH"/>
</dbReference>
<evidence type="ECO:0000256" key="2">
    <source>
        <dbReference type="ARBA" id="ARBA00009080"/>
    </source>
</evidence>
<dbReference type="Gene3D" id="3.40.50.720">
    <property type="entry name" value="NAD(P)-binding Rossmann-like Domain"/>
    <property type="match status" value="1"/>
</dbReference>
<dbReference type="RefSeq" id="WP_008929939.1">
    <property type="nucleotide sequence ID" value="NZ_AMRJ01000026.1"/>
</dbReference>
<keyword evidence="3" id="KW-0101">Branched-chain amino acid catabolism</keyword>
<keyword evidence="10" id="KW-1185">Reference proteome</keyword>
<evidence type="ECO:0000259" key="7">
    <source>
        <dbReference type="Pfam" id="PF03446"/>
    </source>
</evidence>
<dbReference type="InterPro" id="IPR006115">
    <property type="entry name" value="6PGDH_NADP-bd"/>
</dbReference>
<dbReference type="eggNOG" id="COG2084">
    <property type="taxonomic scope" value="Bacteria"/>
</dbReference>
<evidence type="ECO:0000256" key="6">
    <source>
        <dbReference type="PIRSR" id="PIRSR000103-1"/>
    </source>
</evidence>
<dbReference type="Pfam" id="PF14833">
    <property type="entry name" value="NAD_binding_11"/>
    <property type="match status" value="1"/>
</dbReference>
<evidence type="ECO:0000313" key="10">
    <source>
        <dbReference type="Proteomes" id="UP000010164"/>
    </source>
</evidence>
<feature type="active site" evidence="6">
    <location>
        <position position="170"/>
    </location>
</feature>
<proteinExistence type="inferred from homology"/>
<dbReference type="AlphaFoldDB" id="L0WCI9"/>
<accession>L0WCI9</accession>
<evidence type="ECO:0000256" key="3">
    <source>
        <dbReference type="ARBA" id="ARBA00022456"/>
    </source>
</evidence>
<comment type="pathway">
    <text evidence="1">Amino-acid degradation.</text>
</comment>
<dbReference type="Proteomes" id="UP000010164">
    <property type="component" value="Unassembled WGS sequence"/>
</dbReference>
<reference evidence="9 10" key="1">
    <citation type="journal article" date="2012" name="J. Bacteriol.">
        <title>Genome Sequence of the Alkane-Degrading Bacterium Alcanivorax hongdengensis Type Strain A-11-3.</title>
        <authorList>
            <person name="Lai Q."/>
            <person name="Shao Z."/>
        </authorList>
    </citation>
    <scope>NUCLEOTIDE SEQUENCE [LARGE SCALE GENOMIC DNA]</scope>
    <source>
        <strain evidence="9 10">A-11-3</strain>
    </source>
</reference>
<protein>
    <submittedName>
        <fullName evidence="9">3-hydroxyisobutyrate dehydrogenase</fullName>
    </submittedName>
</protein>
<dbReference type="Pfam" id="PF03446">
    <property type="entry name" value="NAD_binding_2"/>
    <property type="match status" value="1"/>
</dbReference>
<dbReference type="GO" id="GO:0051287">
    <property type="term" value="F:NAD binding"/>
    <property type="evidence" value="ECO:0007669"/>
    <property type="project" value="InterPro"/>
</dbReference>
<dbReference type="InterPro" id="IPR036291">
    <property type="entry name" value="NAD(P)-bd_dom_sf"/>
</dbReference>
<dbReference type="EMBL" id="AMRJ01000026">
    <property type="protein sequence ID" value="EKF73440.1"/>
    <property type="molecule type" value="Genomic_DNA"/>
</dbReference>
<dbReference type="SUPFAM" id="SSF51735">
    <property type="entry name" value="NAD(P)-binding Rossmann-fold domains"/>
    <property type="match status" value="1"/>
</dbReference>
<dbReference type="NCBIfam" id="TIGR01692">
    <property type="entry name" value="HIBADH"/>
    <property type="match status" value="1"/>
</dbReference>
<dbReference type="PANTHER" id="PTHR22981">
    <property type="entry name" value="3-HYDROXYISOBUTYRATE DEHYDROGENASE-RELATED"/>
    <property type="match status" value="1"/>
</dbReference>
<sequence length="309" mass="32065">MKIGFFGVGHMGGPMAANLVKAGHEVVAFDLVPALLETAVKDGAKAAASAAEAVQGAEVVISMLPSAGAVRGLYLGNDGVLEYIDQSALIIDCSTIDADTAREVAAIAREQGRAMIDAPVSGGVGGARAGTLTFICGGDEDAIDRARPVLECMGAQVFRAGDNGAGQLAKICNNMLLAIHMIGTAEALQMGVDHGLDPAVLSDIMKASSGDNWSLDKYNPWPGVMDNVPSSKDYEGGFAVKLMNKDLGLALQAALSTQSATPMGNLAKSLYAAHGNHGYAEKDFSSIQIFFRHKEPNSSLPLGFQRQSG</sequence>
<dbReference type="SUPFAM" id="SSF48179">
    <property type="entry name" value="6-phosphogluconate dehydrogenase C-terminal domain-like"/>
    <property type="match status" value="1"/>
</dbReference>
<comment type="caution">
    <text evidence="9">The sequence shown here is derived from an EMBL/GenBank/DDBJ whole genome shotgun (WGS) entry which is preliminary data.</text>
</comment>
<dbReference type="PANTHER" id="PTHR22981:SF7">
    <property type="entry name" value="3-HYDROXYISOBUTYRATE DEHYDROGENASE, MITOCHONDRIAL"/>
    <property type="match status" value="1"/>
</dbReference>
<dbReference type="InterPro" id="IPR008927">
    <property type="entry name" value="6-PGluconate_DH-like_C_sf"/>
</dbReference>
<dbReference type="OrthoDB" id="9786703at2"/>
<dbReference type="PATRIC" id="fig|1177179.3.peg.2752"/>
<feature type="domain" description="6-phosphogluconate dehydrogenase NADP-binding" evidence="7">
    <location>
        <begin position="2"/>
        <end position="159"/>
    </location>
</feature>
<keyword evidence="4" id="KW-0560">Oxidoreductase</keyword>
<evidence type="ECO:0000256" key="5">
    <source>
        <dbReference type="ARBA" id="ARBA00023027"/>
    </source>
</evidence>